<dbReference type="InterPro" id="IPR015760">
    <property type="entry name" value="TIF_IF2"/>
</dbReference>
<dbReference type="Gene3D" id="2.40.30.10">
    <property type="entry name" value="Translation factors"/>
    <property type="match status" value="2"/>
</dbReference>
<dbReference type="Pfam" id="PF00009">
    <property type="entry name" value="GTP_EFTU"/>
    <property type="match status" value="1"/>
</dbReference>
<evidence type="ECO:0000256" key="2">
    <source>
        <dbReference type="ARBA" id="ARBA00007733"/>
    </source>
</evidence>
<reference evidence="12 13" key="1">
    <citation type="submission" date="2014-04" db="EMBL/GenBank/DDBJ databases">
        <authorList>
            <consortium name="DOE Joint Genome Institute"/>
            <person name="Kuo A."/>
            <person name="Gay G."/>
            <person name="Dore J."/>
            <person name="Kohler A."/>
            <person name="Nagy L.G."/>
            <person name="Floudas D."/>
            <person name="Copeland A."/>
            <person name="Barry K.W."/>
            <person name="Cichocki N."/>
            <person name="Veneault-Fourrey C."/>
            <person name="LaButti K."/>
            <person name="Lindquist E.A."/>
            <person name="Lipzen A."/>
            <person name="Lundell T."/>
            <person name="Morin E."/>
            <person name="Murat C."/>
            <person name="Sun H."/>
            <person name="Tunlid A."/>
            <person name="Henrissat B."/>
            <person name="Grigoriev I.V."/>
            <person name="Hibbett D.S."/>
            <person name="Martin F."/>
            <person name="Nordberg H.P."/>
            <person name="Cantor M.N."/>
            <person name="Hua S.X."/>
        </authorList>
    </citation>
    <scope>NUCLEOTIDE SEQUENCE [LARGE SCALE GENOMIC DNA]</scope>
    <source>
        <strain evidence="13">h7</strain>
    </source>
</reference>
<evidence type="ECO:0000256" key="7">
    <source>
        <dbReference type="ARBA" id="ARBA00023128"/>
    </source>
</evidence>
<dbReference type="GO" id="GO:0003743">
    <property type="term" value="F:translation initiation factor activity"/>
    <property type="evidence" value="ECO:0007669"/>
    <property type="project" value="UniProtKB-KW"/>
</dbReference>
<accession>A0A0C2YHK2</accession>
<evidence type="ECO:0000256" key="10">
    <source>
        <dbReference type="ARBA" id="ARBA00044200"/>
    </source>
</evidence>
<evidence type="ECO:0000256" key="8">
    <source>
        <dbReference type="ARBA" id="ARBA00023134"/>
    </source>
</evidence>
<keyword evidence="8" id="KW-0342">GTP-binding</keyword>
<dbReference type="CDD" id="cd03692">
    <property type="entry name" value="mtIF2_IVc"/>
    <property type="match status" value="1"/>
</dbReference>
<gene>
    <name evidence="12" type="ORF">M413DRAFT_15386</name>
</gene>
<keyword evidence="13" id="KW-1185">Reference proteome</keyword>
<dbReference type="Gene3D" id="3.40.50.300">
    <property type="entry name" value="P-loop containing nucleotide triphosphate hydrolases"/>
    <property type="match status" value="1"/>
</dbReference>
<dbReference type="PROSITE" id="PS51257">
    <property type="entry name" value="PROKAR_LIPOPROTEIN"/>
    <property type="match status" value="1"/>
</dbReference>
<dbReference type="FunFam" id="3.40.50.300:FF:000019">
    <property type="entry name" value="Translation initiation factor IF-2"/>
    <property type="match status" value="1"/>
</dbReference>
<dbReference type="SUPFAM" id="SSF52540">
    <property type="entry name" value="P-loop containing nucleoside triphosphate hydrolases"/>
    <property type="match status" value="1"/>
</dbReference>
<dbReference type="HOGENOM" id="CLU_006301_5_2_1"/>
<dbReference type="Pfam" id="PF22042">
    <property type="entry name" value="EF-G_D2"/>
    <property type="match status" value="1"/>
</dbReference>
<dbReference type="InterPro" id="IPR053905">
    <property type="entry name" value="EF-G-like_DII"/>
</dbReference>
<dbReference type="InterPro" id="IPR009000">
    <property type="entry name" value="Transl_B-barrel_sf"/>
</dbReference>
<dbReference type="PANTHER" id="PTHR43381">
    <property type="entry name" value="TRANSLATION INITIATION FACTOR IF-2-RELATED"/>
    <property type="match status" value="1"/>
</dbReference>
<dbReference type="OrthoDB" id="361630at2759"/>
<dbReference type="SUPFAM" id="SSF50447">
    <property type="entry name" value="Translation proteins"/>
    <property type="match status" value="2"/>
</dbReference>
<feature type="domain" description="Tr-type G" evidence="11">
    <location>
        <begin position="124"/>
        <end position="291"/>
    </location>
</feature>
<evidence type="ECO:0000256" key="4">
    <source>
        <dbReference type="ARBA" id="ARBA00022741"/>
    </source>
</evidence>
<dbReference type="AlphaFoldDB" id="A0A0C2YHK2"/>
<evidence type="ECO:0000259" key="11">
    <source>
        <dbReference type="PROSITE" id="PS51722"/>
    </source>
</evidence>
<dbReference type="Gene3D" id="3.40.50.10050">
    <property type="entry name" value="Translation initiation factor IF- 2, domain 3"/>
    <property type="match status" value="1"/>
</dbReference>
<dbReference type="NCBIfam" id="TIGR00487">
    <property type="entry name" value="IF-2"/>
    <property type="match status" value="1"/>
</dbReference>
<evidence type="ECO:0000256" key="9">
    <source>
        <dbReference type="ARBA" id="ARBA00025162"/>
    </source>
</evidence>
<evidence type="ECO:0000256" key="6">
    <source>
        <dbReference type="ARBA" id="ARBA00022946"/>
    </source>
</evidence>
<keyword evidence="5" id="KW-0648">Protein biosynthesis</keyword>
<dbReference type="GO" id="GO:0005525">
    <property type="term" value="F:GTP binding"/>
    <property type="evidence" value="ECO:0007669"/>
    <property type="project" value="UniProtKB-KW"/>
</dbReference>
<proteinExistence type="inferred from homology"/>
<dbReference type="PANTHER" id="PTHR43381:SF20">
    <property type="entry name" value="TRANSLATION INITIATION FACTOR IF-2, MITOCHONDRIAL"/>
    <property type="match status" value="1"/>
</dbReference>
<dbReference type="PROSITE" id="PS51722">
    <property type="entry name" value="G_TR_2"/>
    <property type="match status" value="1"/>
</dbReference>
<dbReference type="GO" id="GO:0005739">
    <property type="term" value="C:mitochondrion"/>
    <property type="evidence" value="ECO:0007669"/>
    <property type="project" value="UniProtKB-SubCell"/>
</dbReference>
<evidence type="ECO:0000256" key="3">
    <source>
        <dbReference type="ARBA" id="ARBA00022540"/>
    </source>
</evidence>
<dbReference type="FunFam" id="3.40.50.10050:FF:000001">
    <property type="entry name" value="Translation initiation factor IF-2"/>
    <property type="match status" value="1"/>
</dbReference>
<evidence type="ECO:0000313" key="13">
    <source>
        <dbReference type="Proteomes" id="UP000053424"/>
    </source>
</evidence>
<protein>
    <recommendedName>
        <fullName evidence="10">Translation initiation factor IF-2, mitochondrial</fullName>
    </recommendedName>
</protein>
<keyword evidence="6" id="KW-0809">Transit peptide</keyword>
<dbReference type="InterPro" id="IPR000178">
    <property type="entry name" value="TF_IF2_bacterial-like"/>
</dbReference>
<dbReference type="InterPro" id="IPR027417">
    <property type="entry name" value="P-loop_NTPase"/>
</dbReference>
<dbReference type="NCBIfam" id="TIGR00231">
    <property type="entry name" value="small_GTP"/>
    <property type="match status" value="1"/>
</dbReference>
<organism evidence="12 13">
    <name type="scientific">Hebeloma cylindrosporum</name>
    <dbReference type="NCBI Taxonomy" id="76867"/>
    <lineage>
        <taxon>Eukaryota</taxon>
        <taxon>Fungi</taxon>
        <taxon>Dikarya</taxon>
        <taxon>Basidiomycota</taxon>
        <taxon>Agaricomycotina</taxon>
        <taxon>Agaricomycetes</taxon>
        <taxon>Agaricomycetidae</taxon>
        <taxon>Agaricales</taxon>
        <taxon>Agaricineae</taxon>
        <taxon>Hymenogastraceae</taxon>
        <taxon>Hebeloma</taxon>
    </lineage>
</organism>
<evidence type="ECO:0000256" key="1">
    <source>
        <dbReference type="ARBA" id="ARBA00004173"/>
    </source>
</evidence>
<dbReference type="Proteomes" id="UP000053424">
    <property type="component" value="Unassembled WGS sequence"/>
</dbReference>
<dbReference type="InterPro" id="IPR023115">
    <property type="entry name" value="TIF_IF2_dom3"/>
</dbReference>
<comment type="subcellular location">
    <subcellularLocation>
        <location evidence="1">Mitochondrion</location>
    </subcellularLocation>
</comment>
<dbReference type="Pfam" id="PF11987">
    <property type="entry name" value="IF-2"/>
    <property type="match status" value="1"/>
</dbReference>
<dbReference type="GO" id="GO:0003924">
    <property type="term" value="F:GTPase activity"/>
    <property type="evidence" value="ECO:0007669"/>
    <property type="project" value="InterPro"/>
</dbReference>
<dbReference type="CDD" id="cd01887">
    <property type="entry name" value="IF2_eIF5B"/>
    <property type="match status" value="1"/>
</dbReference>
<name>A0A0C2YHK2_HEBCY</name>
<keyword evidence="4" id="KW-0547">Nucleotide-binding</keyword>
<dbReference type="InterPro" id="IPR036925">
    <property type="entry name" value="TIF_IF2_dom3_sf"/>
</dbReference>
<dbReference type="STRING" id="686832.A0A0C2YHK2"/>
<comment type="function">
    <text evidence="9">One of the essential components for the initiation of protein synthesis. Protects formylmethionyl-tRNA from spontaneous hydrolysis and promotes its binding to the 30S ribosomal subunits. Also involved in the hydrolysis of GTP during the formation of the 70S ribosomal complex.</text>
</comment>
<dbReference type="PRINTS" id="PR00315">
    <property type="entry name" value="ELONGATNFCT"/>
</dbReference>
<dbReference type="InterPro" id="IPR005225">
    <property type="entry name" value="Small_GTP-bd"/>
</dbReference>
<evidence type="ECO:0000256" key="5">
    <source>
        <dbReference type="ARBA" id="ARBA00022917"/>
    </source>
</evidence>
<dbReference type="SUPFAM" id="SSF52156">
    <property type="entry name" value="Initiation factor IF2/eIF5b, domain 3"/>
    <property type="match status" value="1"/>
</dbReference>
<sequence>MHAAKIKPGNRKLSRFQVPHLMACGCQHRSNGRGLLLNSHFAIFIPSTLTVATLAKLMNMKLEYLQMRMRRVGMTEEANYDHILTSDYAVLLAEELGFKSIVDDEASFDIYAPPPHPNPSCLPSRPPIITIMGHVDHGKTTLLDNLRSASVAKGEAGGITQHIGAFSVPVKSQNLDDGSIKSITFLDTPGHAAFSAMRARGADVTDIVVLVEVINLIQKEGAQISMVVAINKMDKPGSDAESVKLALMSEGVQLEEFGGDVPAVLVSGLTGEGLVELVETLSAVAEMQDLRAEQTGPAQGHVIESNVLKGLGPVATVLIERGCLRTGSSIISGLAQGKVRRMTDSNGKTVSTALPGMAITVSGWKTLPKAGDEVLEGSEPDIKKALANRIRKAEAEALHEDIDAINSARRHDRESRLEGVEPSVLEDATASGPTELKLMIKADVSGSGEALEGALNGIGNNVAVSKVISTGVGDITESDVMMAKAANATLLGFSVSVPRSIMSIAARNDVPIATSDIIYRLVEDVRSRIIALLPTIKETKVTGEADVLQIFEIQLKGHQTMKVAGCRVINGLVQKNKFARVVRSGQIIHEGSLDTMRQLKKDVTEVRKGTECGLSFKDFSDLQAGDMIQMYDKIEKPGVI</sequence>
<dbReference type="InterPro" id="IPR000795">
    <property type="entry name" value="T_Tr_GTP-bd_dom"/>
</dbReference>
<dbReference type="InterPro" id="IPR044145">
    <property type="entry name" value="IF2_II"/>
</dbReference>
<dbReference type="FunFam" id="2.40.30.10:FF:000008">
    <property type="entry name" value="Translation initiation factor IF-2"/>
    <property type="match status" value="1"/>
</dbReference>
<reference evidence="13" key="2">
    <citation type="submission" date="2015-01" db="EMBL/GenBank/DDBJ databases">
        <title>Evolutionary Origins and Diversification of the Mycorrhizal Mutualists.</title>
        <authorList>
            <consortium name="DOE Joint Genome Institute"/>
            <consortium name="Mycorrhizal Genomics Consortium"/>
            <person name="Kohler A."/>
            <person name="Kuo A."/>
            <person name="Nagy L.G."/>
            <person name="Floudas D."/>
            <person name="Copeland A."/>
            <person name="Barry K.W."/>
            <person name="Cichocki N."/>
            <person name="Veneault-Fourrey C."/>
            <person name="LaButti K."/>
            <person name="Lindquist E.A."/>
            <person name="Lipzen A."/>
            <person name="Lundell T."/>
            <person name="Morin E."/>
            <person name="Murat C."/>
            <person name="Riley R."/>
            <person name="Ohm R."/>
            <person name="Sun H."/>
            <person name="Tunlid A."/>
            <person name="Henrissat B."/>
            <person name="Grigoriev I.V."/>
            <person name="Hibbett D.S."/>
            <person name="Martin F."/>
        </authorList>
    </citation>
    <scope>NUCLEOTIDE SEQUENCE [LARGE SCALE GENOMIC DNA]</scope>
    <source>
        <strain evidence="13">h7</strain>
    </source>
</reference>
<evidence type="ECO:0000313" key="12">
    <source>
        <dbReference type="EMBL" id="KIM49258.1"/>
    </source>
</evidence>
<dbReference type="EMBL" id="KN831768">
    <property type="protein sequence ID" value="KIM49258.1"/>
    <property type="molecule type" value="Genomic_DNA"/>
</dbReference>
<keyword evidence="3" id="KW-0396">Initiation factor</keyword>
<comment type="similarity">
    <text evidence="2">Belongs to the TRAFAC class translation factor GTPase superfamily. Classic translation factor GTPase family. IF-2 subfamily.</text>
</comment>
<keyword evidence="7" id="KW-0496">Mitochondrion</keyword>
<dbReference type="CDD" id="cd03702">
    <property type="entry name" value="IF2_mtIF2_II"/>
    <property type="match status" value="1"/>
</dbReference>